<feature type="non-terminal residue" evidence="3">
    <location>
        <position position="158"/>
    </location>
</feature>
<keyword evidence="4" id="KW-1185">Reference proteome</keyword>
<dbReference type="InterPro" id="IPR013848">
    <property type="entry name" value="Methylthiotransferase_N"/>
</dbReference>
<dbReference type="Proteomes" id="UP001165060">
    <property type="component" value="Unassembled WGS sequence"/>
</dbReference>
<dbReference type="Pfam" id="PF00919">
    <property type="entry name" value="UPF0004"/>
    <property type="match status" value="1"/>
</dbReference>
<dbReference type="PANTHER" id="PTHR11918">
    <property type="entry name" value="RADICAL SAM PROTEINS"/>
    <property type="match status" value="1"/>
</dbReference>
<gene>
    <name evidence="3" type="ORF">TeGR_g12875</name>
</gene>
<name>A0ABQ6MU82_9STRA</name>
<evidence type="ECO:0000256" key="1">
    <source>
        <dbReference type="ARBA" id="ARBA00022679"/>
    </source>
</evidence>
<reference evidence="3 4" key="1">
    <citation type="journal article" date="2023" name="Commun. Biol.">
        <title>Genome analysis of Parmales, the sister group of diatoms, reveals the evolutionary specialization of diatoms from phago-mixotrophs to photoautotrophs.</title>
        <authorList>
            <person name="Ban H."/>
            <person name="Sato S."/>
            <person name="Yoshikawa S."/>
            <person name="Yamada K."/>
            <person name="Nakamura Y."/>
            <person name="Ichinomiya M."/>
            <person name="Sato N."/>
            <person name="Blanc-Mathieu R."/>
            <person name="Endo H."/>
            <person name="Kuwata A."/>
            <person name="Ogata H."/>
        </authorList>
    </citation>
    <scope>NUCLEOTIDE SEQUENCE [LARGE SCALE GENOMIC DNA]</scope>
</reference>
<protein>
    <recommendedName>
        <fullName evidence="2">MTTase N-terminal domain-containing protein</fullName>
    </recommendedName>
</protein>
<evidence type="ECO:0000313" key="4">
    <source>
        <dbReference type="Proteomes" id="UP001165060"/>
    </source>
</evidence>
<keyword evidence="1" id="KW-0808">Transferase</keyword>
<evidence type="ECO:0000259" key="2">
    <source>
        <dbReference type="PROSITE" id="PS51449"/>
    </source>
</evidence>
<proteinExistence type="predicted"/>
<dbReference type="PANTHER" id="PTHR11918:SF45">
    <property type="entry name" value="THREONYLCARBAMOYLADENOSINE TRNA METHYLTHIOTRANSFERASE"/>
    <property type="match status" value="1"/>
</dbReference>
<organism evidence="3 4">
    <name type="scientific">Tetraparma gracilis</name>
    <dbReference type="NCBI Taxonomy" id="2962635"/>
    <lineage>
        <taxon>Eukaryota</taxon>
        <taxon>Sar</taxon>
        <taxon>Stramenopiles</taxon>
        <taxon>Ochrophyta</taxon>
        <taxon>Bolidophyceae</taxon>
        <taxon>Parmales</taxon>
        <taxon>Triparmaceae</taxon>
        <taxon>Tetraparma</taxon>
    </lineage>
</organism>
<accession>A0ABQ6MU82</accession>
<dbReference type="EMBL" id="BRYB01004518">
    <property type="protein sequence ID" value="GMI32499.1"/>
    <property type="molecule type" value="Genomic_DNA"/>
</dbReference>
<evidence type="ECO:0000313" key="3">
    <source>
        <dbReference type="EMBL" id="GMI32499.1"/>
    </source>
</evidence>
<dbReference type="Gene3D" id="3.40.50.12160">
    <property type="entry name" value="Methylthiotransferase, N-terminal domain"/>
    <property type="match status" value="1"/>
</dbReference>
<dbReference type="InterPro" id="IPR038135">
    <property type="entry name" value="Methylthiotransferase_N_sf"/>
</dbReference>
<dbReference type="PROSITE" id="PS51449">
    <property type="entry name" value="MTTASE_N"/>
    <property type="match status" value="1"/>
</dbReference>
<feature type="domain" description="MTTase N-terminal" evidence="2">
    <location>
        <begin position="7"/>
        <end position="115"/>
    </location>
</feature>
<comment type="caution">
    <text evidence="3">The sequence shown here is derived from an EMBL/GenBank/DDBJ whole genome shotgun (WGS) entry which is preliminary data.</text>
</comment>
<sequence>MHVPGTQKVYVLTFGCSHNISDSEYMSGLLASYGYDVRCGLGEADVVVVNSCTVKDPSQAAFLNAVRKAQGRGQKVVVCGCVPQAERGIGALRGLSVVGVTQIDRIVEAVEETLRGSTVELLGRLSRKDLPELDLPKIRRNPLVEIVPLSTGCLGNCT</sequence>